<dbReference type="GO" id="GO:0008270">
    <property type="term" value="F:zinc ion binding"/>
    <property type="evidence" value="ECO:0007669"/>
    <property type="project" value="UniProtKB-UniRule"/>
</dbReference>
<keyword evidence="2 7" id="KW-0540">Nuclease</keyword>
<feature type="binding site" evidence="7">
    <location>
        <position position="122"/>
    </location>
    <ligand>
        <name>Zn(2+)</name>
        <dbReference type="ChEBI" id="CHEBI:29105"/>
        <note>catalytic</note>
    </ligand>
</feature>
<dbReference type="NCBIfam" id="TIGR00043">
    <property type="entry name" value="rRNA maturation RNase YbeY"/>
    <property type="match status" value="1"/>
</dbReference>
<evidence type="ECO:0000256" key="5">
    <source>
        <dbReference type="ARBA" id="ARBA00022801"/>
    </source>
</evidence>
<keyword evidence="4 7" id="KW-0255">Endonuclease</keyword>
<dbReference type="Pfam" id="PF02130">
    <property type="entry name" value="YbeY"/>
    <property type="match status" value="1"/>
</dbReference>
<dbReference type="GO" id="GO:0004222">
    <property type="term" value="F:metalloendopeptidase activity"/>
    <property type="evidence" value="ECO:0007669"/>
    <property type="project" value="InterPro"/>
</dbReference>
<dbReference type="AlphaFoldDB" id="A0A139BX77"/>
<accession>A0A139BX77</accession>
<dbReference type="GO" id="GO:0005737">
    <property type="term" value="C:cytoplasm"/>
    <property type="evidence" value="ECO:0007669"/>
    <property type="project" value="UniProtKB-SubCell"/>
</dbReference>
<feature type="binding site" evidence="7">
    <location>
        <position position="112"/>
    </location>
    <ligand>
        <name>Zn(2+)</name>
        <dbReference type="ChEBI" id="CHEBI:29105"/>
        <note>catalytic</note>
    </ligand>
</feature>
<keyword evidence="3 7" id="KW-0479">Metal-binding</keyword>
<dbReference type="Proteomes" id="UP000070578">
    <property type="component" value="Unassembled WGS sequence"/>
</dbReference>
<evidence type="ECO:0000256" key="2">
    <source>
        <dbReference type="ARBA" id="ARBA00022722"/>
    </source>
</evidence>
<comment type="similarity">
    <text evidence="1 7">Belongs to the endoribonuclease YbeY family.</text>
</comment>
<keyword evidence="7" id="KW-0963">Cytoplasm</keyword>
<evidence type="ECO:0000256" key="1">
    <source>
        <dbReference type="ARBA" id="ARBA00010875"/>
    </source>
</evidence>
<evidence type="ECO:0000313" key="9">
    <source>
        <dbReference type="Proteomes" id="UP000070578"/>
    </source>
</evidence>
<evidence type="ECO:0000256" key="3">
    <source>
        <dbReference type="ARBA" id="ARBA00022723"/>
    </source>
</evidence>
<reference evidence="8 9" key="1">
    <citation type="submission" date="2016-02" db="EMBL/GenBank/DDBJ databases">
        <authorList>
            <person name="Wen L."/>
            <person name="He K."/>
            <person name="Yang H."/>
        </authorList>
    </citation>
    <scope>NUCLEOTIDE SEQUENCE [LARGE SCALE GENOMIC DNA]</scope>
    <source>
        <strain evidence="8">ShG14-8</strain>
    </source>
</reference>
<comment type="cofactor">
    <cofactor evidence="7">
        <name>Zn(2+)</name>
        <dbReference type="ChEBI" id="CHEBI:29105"/>
    </cofactor>
    <text evidence="7">Binds 1 zinc ion.</text>
</comment>
<keyword evidence="7" id="KW-0698">rRNA processing</keyword>
<evidence type="ECO:0000313" key="8">
    <source>
        <dbReference type="EMBL" id="KXS33560.1"/>
    </source>
</evidence>
<evidence type="ECO:0000256" key="4">
    <source>
        <dbReference type="ARBA" id="ARBA00022759"/>
    </source>
</evidence>
<dbReference type="InterPro" id="IPR020549">
    <property type="entry name" value="YbeY_CS"/>
</dbReference>
<dbReference type="EC" id="3.1.-.-" evidence="7"/>
<dbReference type="HAMAP" id="MF_00009">
    <property type="entry name" value="Endoribonucl_YbeY"/>
    <property type="match status" value="1"/>
</dbReference>
<gene>
    <name evidence="7" type="primary">ybeY</name>
    <name evidence="8" type="ORF">AWT59_0280</name>
</gene>
<dbReference type="GO" id="GO:0006364">
    <property type="term" value="P:rRNA processing"/>
    <property type="evidence" value="ECO:0007669"/>
    <property type="project" value="UniProtKB-UniRule"/>
</dbReference>
<dbReference type="PANTHER" id="PTHR46986">
    <property type="entry name" value="ENDORIBONUCLEASE YBEY, CHLOROPLASTIC"/>
    <property type="match status" value="1"/>
</dbReference>
<name>A0A139BX77_9PROT</name>
<dbReference type="InterPro" id="IPR002036">
    <property type="entry name" value="YbeY"/>
</dbReference>
<evidence type="ECO:0000256" key="7">
    <source>
        <dbReference type="HAMAP-Rule" id="MF_00009"/>
    </source>
</evidence>
<feature type="binding site" evidence="7">
    <location>
        <position position="116"/>
    </location>
    <ligand>
        <name>Zn(2+)</name>
        <dbReference type="ChEBI" id="CHEBI:29105"/>
        <note>catalytic</note>
    </ligand>
</feature>
<protein>
    <recommendedName>
        <fullName evidence="7">Endoribonuclease YbeY</fullName>
        <ecNumber evidence="7">3.1.-.-</ecNumber>
    </recommendedName>
</protein>
<evidence type="ECO:0000256" key="6">
    <source>
        <dbReference type="ARBA" id="ARBA00022833"/>
    </source>
</evidence>
<keyword evidence="5 7" id="KW-0378">Hydrolase</keyword>
<dbReference type="PROSITE" id="PS01306">
    <property type="entry name" value="UPF0054"/>
    <property type="match status" value="1"/>
</dbReference>
<organism evidence="8 9">
    <name type="scientific">Candidatus Gallionella acididurans</name>
    <dbReference type="NCBI Taxonomy" id="1796491"/>
    <lineage>
        <taxon>Bacteria</taxon>
        <taxon>Pseudomonadati</taxon>
        <taxon>Pseudomonadota</taxon>
        <taxon>Betaproteobacteria</taxon>
        <taxon>Nitrosomonadales</taxon>
        <taxon>Gallionellaceae</taxon>
        <taxon>Gallionella</taxon>
    </lineage>
</organism>
<dbReference type="SUPFAM" id="SSF55486">
    <property type="entry name" value="Metalloproteases ('zincins'), catalytic domain"/>
    <property type="match status" value="1"/>
</dbReference>
<keyword evidence="6 7" id="KW-0862">Zinc</keyword>
<keyword evidence="7" id="KW-0690">Ribosome biogenesis</keyword>
<reference evidence="8 9" key="2">
    <citation type="submission" date="2016-03" db="EMBL/GenBank/DDBJ databases">
        <title>New uncultured bacterium of the family Gallionellaceae from acid mine drainage: description and reconstruction of genome based on metagenomic analysis of microbial community.</title>
        <authorList>
            <person name="Kadnikov V."/>
            <person name="Ivasenko D."/>
            <person name="Beletsky A."/>
            <person name="Mardanov A."/>
            <person name="Danilova E."/>
            <person name="Pimenov N."/>
            <person name="Karnachuk O."/>
            <person name="Ravin N."/>
        </authorList>
    </citation>
    <scope>NUCLEOTIDE SEQUENCE [LARGE SCALE GENOMIC DNA]</scope>
    <source>
        <strain evidence="8">ShG14-8</strain>
    </source>
</reference>
<comment type="subcellular location">
    <subcellularLocation>
        <location evidence="7">Cytoplasm</location>
    </subcellularLocation>
</comment>
<comment type="function">
    <text evidence="7">Single strand-specific metallo-endoribonuclease involved in late-stage 70S ribosome quality control and in maturation of the 3' terminus of the 16S rRNA.</text>
</comment>
<dbReference type="InterPro" id="IPR023091">
    <property type="entry name" value="MetalPrtase_cat_dom_sf_prd"/>
</dbReference>
<dbReference type="Gene3D" id="3.40.390.30">
    <property type="entry name" value="Metalloproteases ('zincins'), catalytic domain"/>
    <property type="match status" value="1"/>
</dbReference>
<dbReference type="EMBL" id="LSLI01000004">
    <property type="protein sequence ID" value="KXS33560.1"/>
    <property type="molecule type" value="Genomic_DNA"/>
</dbReference>
<proteinExistence type="inferred from homology"/>
<dbReference type="PATRIC" id="fig|1796491.3.peg.303"/>
<dbReference type="PANTHER" id="PTHR46986:SF1">
    <property type="entry name" value="ENDORIBONUCLEASE YBEY, CHLOROPLASTIC"/>
    <property type="match status" value="1"/>
</dbReference>
<dbReference type="GO" id="GO:0004521">
    <property type="term" value="F:RNA endonuclease activity"/>
    <property type="evidence" value="ECO:0007669"/>
    <property type="project" value="UniProtKB-UniRule"/>
</dbReference>
<sequence length="153" mass="16924">MSNRLTLAVQYASAVAELPTRAQFRRWVKIALQRDLVVTLRVVDEAEGRELNKNYRGKDYATNVLTFFYDGAGSGDSGPLSGDVVICAPVVMKEACAQKKNILAHYAHLTIHAILHLQGYLHESDGEAAAMETLETALMLKLNYPDPYQASQN</sequence>
<comment type="caution">
    <text evidence="8">The sequence shown here is derived from an EMBL/GenBank/DDBJ whole genome shotgun (WGS) entry which is preliminary data.</text>
</comment>